<dbReference type="GO" id="GO:0042907">
    <property type="term" value="F:xanthine transmembrane transporter activity"/>
    <property type="evidence" value="ECO:0007669"/>
    <property type="project" value="TreeGrafter"/>
</dbReference>
<dbReference type="PATRIC" id="fig|39777.7.peg.13"/>
<evidence type="ECO:0000313" key="9">
    <source>
        <dbReference type="Proteomes" id="UP000070226"/>
    </source>
</evidence>
<dbReference type="EMBL" id="LRQT01000001">
    <property type="protein sequence ID" value="KXA65647.1"/>
    <property type="molecule type" value="Genomic_DNA"/>
</dbReference>
<dbReference type="PANTHER" id="PTHR42810">
    <property type="entry name" value="PURINE PERMEASE C1399.01C-RELATED"/>
    <property type="match status" value="1"/>
</dbReference>
<dbReference type="PROSITE" id="PS01116">
    <property type="entry name" value="XANTH_URACIL_PERMASE"/>
    <property type="match status" value="1"/>
</dbReference>
<keyword evidence="4" id="KW-1003">Cell membrane</keyword>
<dbReference type="InterPro" id="IPR006043">
    <property type="entry name" value="NCS2"/>
</dbReference>
<reference evidence="8 9" key="1">
    <citation type="submission" date="2016-01" db="EMBL/GenBank/DDBJ databases">
        <authorList>
            <person name="Oliw E.H."/>
        </authorList>
    </citation>
    <scope>NUCLEOTIDE SEQUENCE [LARGE SCALE GENOMIC DNA]</scope>
    <source>
        <strain evidence="8 9">CMW7756B</strain>
    </source>
</reference>
<organism evidence="8">
    <name type="scientific">Veillonella atypica</name>
    <dbReference type="NCBI Taxonomy" id="39777"/>
    <lineage>
        <taxon>Bacteria</taxon>
        <taxon>Bacillati</taxon>
        <taxon>Bacillota</taxon>
        <taxon>Negativicutes</taxon>
        <taxon>Veillonellales</taxon>
        <taxon>Veillonellaceae</taxon>
        <taxon>Veillonella</taxon>
    </lineage>
</organism>
<dbReference type="AlphaFoldDB" id="A0A133S7J8"/>
<evidence type="ECO:0000256" key="1">
    <source>
        <dbReference type="ARBA" id="ARBA00004651"/>
    </source>
</evidence>
<dbReference type="Pfam" id="PF00860">
    <property type="entry name" value="Xan_ur_permease"/>
    <property type="match status" value="1"/>
</dbReference>
<dbReference type="InterPro" id="IPR006042">
    <property type="entry name" value="Xan_ur_permease"/>
</dbReference>
<keyword evidence="7" id="KW-0472">Membrane</keyword>
<evidence type="ECO:0000256" key="6">
    <source>
        <dbReference type="ARBA" id="ARBA00022989"/>
    </source>
</evidence>
<protein>
    <submittedName>
        <fullName evidence="8">Putative uracil permease</fullName>
    </submittedName>
</protein>
<keyword evidence="6" id="KW-1133">Transmembrane helix</keyword>
<accession>A0A133S7J8</accession>
<sequence length="427" mass="44910">MNDFIDIQERPSLGKLLPLSFQHLFAMFGSTVLVPYLLKVDPATALFMNGIGTLLYLFVCKGKIPAYLGSSFAFIAPVSAVLAAGLGYEAAKGAFVVFGLSFVILSFLVRYIGIGWIDKLFPPAAMGAIVAIIGLELAPVAMGMAGLIGDQNLGMSHEQAIIVSMFSLIVTLLGTVVFRGFLAVIPVLIGVVAGYILSAIMGVVDFSAVEAAPWFSLPQFYGMPEFDINAIVMIMPALFVVFAEHVGHLVVTSNIVSKDLMKEPGLERSLLGDGLANILSGFFGATPNTTYGENIGVLAITRCFSVWVIGGAAILAMIISFVGKVAALIHAIPIPVMGGVSILLFGIIAASGLRMLVERKVDYTNPVNMILTSVILVVGLSGAQLVIGPVVLKGMGLATVVGMGMSIVLLILQKTGIGNDQLKKTDV</sequence>
<comment type="caution">
    <text evidence="8">The sequence shown here is derived from an EMBL/GenBank/DDBJ whole genome shotgun (WGS) entry which is preliminary data.</text>
</comment>
<dbReference type="GO" id="GO:0005886">
    <property type="term" value="C:plasma membrane"/>
    <property type="evidence" value="ECO:0007669"/>
    <property type="project" value="UniProtKB-SubCell"/>
</dbReference>
<keyword evidence="3" id="KW-0813">Transport</keyword>
<dbReference type="RefSeq" id="WP_005377680.1">
    <property type="nucleotide sequence ID" value="NZ_CACRUN010000028.1"/>
</dbReference>
<comment type="similarity">
    <text evidence="2">Belongs to the nucleobase:cation symporter-2 (NCS2) (TC 2.A.40) family.</text>
</comment>
<evidence type="ECO:0000256" key="4">
    <source>
        <dbReference type="ARBA" id="ARBA00022475"/>
    </source>
</evidence>
<proteinExistence type="inferred from homology"/>
<evidence type="ECO:0000256" key="2">
    <source>
        <dbReference type="ARBA" id="ARBA00008821"/>
    </source>
</evidence>
<dbReference type="NCBIfam" id="TIGR00801">
    <property type="entry name" value="ncs2"/>
    <property type="match status" value="1"/>
</dbReference>
<keyword evidence="5" id="KW-0812">Transmembrane</keyword>
<dbReference type="NCBIfam" id="NF007995">
    <property type="entry name" value="PRK10720.1"/>
    <property type="match status" value="1"/>
</dbReference>
<gene>
    <name evidence="8" type="ORF">HMPREF3233_00013</name>
</gene>
<evidence type="ECO:0000256" key="3">
    <source>
        <dbReference type="ARBA" id="ARBA00022448"/>
    </source>
</evidence>
<evidence type="ECO:0000313" key="8">
    <source>
        <dbReference type="EMBL" id="KXA65647.1"/>
    </source>
</evidence>
<dbReference type="Proteomes" id="UP000070226">
    <property type="component" value="Unassembled WGS sequence"/>
</dbReference>
<dbReference type="PANTHER" id="PTHR42810:SF4">
    <property type="entry name" value="URIC ACID TRANSPORTER UACT"/>
    <property type="match status" value="1"/>
</dbReference>
<evidence type="ECO:0000256" key="7">
    <source>
        <dbReference type="ARBA" id="ARBA00023136"/>
    </source>
</evidence>
<comment type="subcellular location">
    <subcellularLocation>
        <location evidence="1">Cell membrane</location>
        <topology evidence="1">Multi-pass membrane protein</topology>
    </subcellularLocation>
</comment>
<evidence type="ECO:0000256" key="5">
    <source>
        <dbReference type="ARBA" id="ARBA00022692"/>
    </source>
</evidence>
<name>A0A133S7J8_9FIRM</name>
<dbReference type="STRING" id="39777.B7L28_01840"/>